<feature type="compositionally biased region" description="Basic and acidic residues" evidence="1">
    <location>
        <begin position="69"/>
        <end position="84"/>
    </location>
</feature>
<dbReference type="OrthoDB" id="5390672at2759"/>
<feature type="region of interest" description="Disordered" evidence="1">
    <location>
        <begin position="53"/>
        <end position="218"/>
    </location>
</feature>
<protein>
    <recommendedName>
        <fullName evidence="2">Multiple myeloma tumor-associated protein 2-like N-terminal domain-containing protein</fullName>
    </recommendedName>
</protein>
<dbReference type="PANTHER" id="PTHR14580">
    <property type="entry name" value="MULTIPLE MYELOMA TUMOR-ASSOCIATED PROTEIN 2 FAMILY MEMBER"/>
    <property type="match status" value="1"/>
</dbReference>
<dbReference type="EMBL" id="KL647853">
    <property type="protein sequence ID" value="KEY73360.1"/>
    <property type="molecule type" value="Genomic_DNA"/>
</dbReference>
<evidence type="ECO:0000313" key="3">
    <source>
        <dbReference type="EMBL" id="KEY73360.1"/>
    </source>
</evidence>
<proteinExistence type="predicted"/>
<reference evidence="3 4" key="1">
    <citation type="journal article" date="2014" name="BMC Genomics">
        <title>Comparative genome sequencing reveals chemotype-specific gene clusters in the toxigenic black mold Stachybotrys.</title>
        <authorList>
            <person name="Semeiks J."/>
            <person name="Borek D."/>
            <person name="Otwinowski Z."/>
            <person name="Grishin N.V."/>
        </authorList>
    </citation>
    <scope>NUCLEOTIDE SEQUENCE [LARGE SCALE GENOMIC DNA]</scope>
    <source>
        <strain evidence="4">CBS 109288 / IBT 7711</strain>
    </source>
</reference>
<evidence type="ECO:0000313" key="4">
    <source>
        <dbReference type="Proteomes" id="UP000028045"/>
    </source>
</evidence>
<dbReference type="InterPro" id="IPR039207">
    <property type="entry name" value="MMTAG2-like"/>
</dbReference>
<dbReference type="InterPro" id="IPR019315">
    <property type="entry name" value="MMTA2_N"/>
</dbReference>
<accession>A0A084B731</accession>
<organism evidence="3 4">
    <name type="scientific">Stachybotrys chartarum (strain CBS 109288 / IBT 7711)</name>
    <name type="common">Toxic black mold</name>
    <name type="synonym">Stilbospora chartarum</name>
    <dbReference type="NCBI Taxonomy" id="1280523"/>
    <lineage>
        <taxon>Eukaryota</taxon>
        <taxon>Fungi</taxon>
        <taxon>Dikarya</taxon>
        <taxon>Ascomycota</taxon>
        <taxon>Pezizomycotina</taxon>
        <taxon>Sordariomycetes</taxon>
        <taxon>Hypocreomycetidae</taxon>
        <taxon>Hypocreales</taxon>
        <taxon>Stachybotryaceae</taxon>
        <taxon>Stachybotrys</taxon>
    </lineage>
</organism>
<evidence type="ECO:0000256" key="1">
    <source>
        <dbReference type="SAM" id="MobiDB-lite"/>
    </source>
</evidence>
<dbReference type="AlphaFoldDB" id="A0A084B731"/>
<feature type="domain" description="Multiple myeloma tumor-associated protein 2-like N-terminal" evidence="2">
    <location>
        <begin position="11"/>
        <end position="95"/>
    </location>
</feature>
<keyword evidence="4" id="KW-1185">Reference proteome</keyword>
<feature type="compositionally biased region" description="Polar residues" evidence="1">
    <location>
        <begin position="100"/>
        <end position="109"/>
    </location>
</feature>
<sequence length="218" mass="22847">MDLVASIRKSGSRGGVNFSWDDVASSQHRENYLGHSLKAPVGRWQKGRDLNWYAKSESTPANANETDEERQARERAEEIRKIKEVEEDAIARQLGLPIPQRNTTGSNTVEVGPQRQLGPASKPPTEEPSEGADQTGAAAATAEDTAETGNMATAIGADTVAGSGVEIDADGKSGVLTATGPEVRMTSGVTNVEGRGVGNAVDPDPEAGGKQDHADKTA</sequence>
<dbReference type="PANTHER" id="PTHR14580:SF0">
    <property type="entry name" value="MULTIPLE MYELOMA TUMOR-ASSOCIATED PROTEIN 2"/>
    <property type="match status" value="1"/>
</dbReference>
<feature type="compositionally biased region" description="Basic and acidic residues" evidence="1">
    <location>
        <begin position="207"/>
        <end position="218"/>
    </location>
</feature>
<gene>
    <name evidence="3" type="ORF">S7711_01474</name>
</gene>
<evidence type="ECO:0000259" key="2">
    <source>
        <dbReference type="Pfam" id="PF10159"/>
    </source>
</evidence>
<feature type="region of interest" description="Disordered" evidence="1">
    <location>
        <begin position="1"/>
        <end position="20"/>
    </location>
</feature>
<name>A0A084B731_STACB</name>
<dbReference type="Proteomes" id="UP000028045">
    <property type="component" value="Unassembled WGS sequence"/>
</dbReference>
<feature type="compositionally biased region" description="Low complexity" evidence="1">
    <location>
        <begin position="131"/>
        <end position="149"/>
    </location>
</feature>
<dbReference type="HOGENOM" id="CLU_061193_4_1_1"/>
<dbReference type="Pfam" id="PF10159">
    <property type="entry name" value="MMtag"/>
    <property type="match status" value="1"/>
</dbReference>